<proteinExistence type="predicted"/>
<dbReference type="OrthoDB" id="2973910at2"/>
<reference evidence="1 2" key="1">
    <citation type="submission" date="2014-02" db="EMBL/GenBank/DDBJ databases">
        <title>Draft genome sequence of Lysinibacillus massiliensis CCUG 49529.</title>
        <authorList>
            <person name="Zhang F."/>
            <person name="Wang G."/>
            <person name="Zhang L."/>
        </authorList>
    </citation>
    <scope>NUCLEOTIDE SEQUENCE [LARGE SCALE GENOMIC DNA]</scope>
    <source>
        <strain evidence="1 2">CCUG 49529</strain>
    </source>
</reference>
<protein>
    <submittedName>
        <fullName evidence="1">Uncharacterized protein</fullName>
    </submittedName>
</protein>
<dbReference type="AlphaFoldDB" id="A0A0A3JS87"/>
<gene>
    <name evidence="1" type="ORF">CD30_14805</name>
</gene>
<dbReference type="Proteomes" id="UP000030595">
    <property type="component" value="Unassembled WGS sequence"/>
</dbReference>
<dbReference type="RefSeq" id="WP_036178197.1">
    <property type="nucleotide sequence ID" value="NZ_AVCZ01000032.1"/>
</dbReference>
<dbReference type="EMBL" id="JPVQ01000032">
    <property type="protein sequence ID" value="KGR89857.1"/>
    <property type="molecule type" value="Genomic_DNA"/>
</dbReference>
<evidence type="ECO:0000313" key="2">
    <source>
        <dbReference type="Proteomes" id="UP000030595"/>
    </source>
</evidence>
<sequence length="97" mass="11468">MTTEQIKIAIDQLERTLFLHSLQPLAIEEVEQMQEKVKELKETFLETCFEGSSVEELEEIRFKLVEIRYSIIIAKKEQLHLNVTDDVRKLESLYRTA</sequence>
<evidence type="ECO:0000313" key="1">
    <source>
        <dbReference type="EMBL" id="KGR89857.1"/>
    </source>
</evidence>
<accession>A0A0A3JS87</accession>
<name>A0A0A3JS87_9BACL</name>
<comment type="caution">
    <text evidence="1">The sequence shown here is derived from an EMBL/GenBank/DDBJ whole genome shotgun (WGS) entry which is preliminary data.</text>
</comment>
<keyword evidence="2" id="KW-1185">Reference proteome</keyword>
<organism evidence="1 2">
    <name type="scientific">Ureibacillus massiliensis 4400831 = CIP 108448 = CCUG 49529</name>
    <dbReference type="NCBI Taxonomy" id="1211035"/>
    <lineage>
        <taxon>Bacteria</taxon>
        <taxon>Bacillati</taxon>
        <taxon>Bacillota</taxon>
        <taxon>Bacilli</taxon>
        <taxon>Bacillales</taxon>
        <taxon>Caryophanaceae</taxon>
        <taxon>Ureibacillus</taxon>
    </lineage>
</organism>